<protein>
    <submittedName>
        <fullName evidence="1">Uncharacterized protein</fullName>
    </submittedName>
</protein>
<organism evidence="1 2">
    <name type="scientific">Actinokineospora auranticolor</name>
    <dbReference type="NCBI Taxonomy" id="155976"/>
    <lineage>
        <taxon>Bacteria</taxon>
        <taxon>Bacillati</taxon>
        <taxon>Actinomycetota</taxon>
        <taxon>Actinomycetes</taxon>
        <taxon>Pseudonocardiales</taxon>
        <taxon>Pseudonocardiaceae</taxon>
        <taxon>Actinokineospora</taxon>
    </lineage>
</organism>
<dbReference type="RefSeq" id="WP_181043686.1">
    <property type="nucleotide sequence ID" value="NZ_CP154825.1"/>
</dbReference>
<gene>
    <name evidence="1" type="ORF">CLV40_11461</name>
</gene>
<dbReference type="Proteomes" id="UP000239203">
    <property type="component" value="Unassembled WGS sequence"/>
</dbReference>
<evidence type="ECO:0000313" key="2">
    <source>
        <dbReference type="Proteomes" id="UP000239203"/>
    </source>
</evidence>
<dbReference type="EMBL" id="PTIX01000014">
    <property type="protein sequence ID" value="PPK65409.1"/>
    <property type="molecule type" value="Genomic_DNA"/>
</dbReference>
<dbReference type="AlphaFoldDB" id="A0A2S6GJL5"/>
<name>A0A2S6GJL5_9PSEU</name>
<sequence length="51" mass="5530">MSATRTPARPTEARHTRPIDDAEYNDLCACRCGRLPGTHTAGQCLSSPRTS</sequence>
<keyword evidence="2" id="KW-1185">Reference proteome</keyword>
<comment type="caution">
    <text evidence="1">The sequence shown here is derived from an EMBL/GenBank/DDBJ whole genome shotgun (WGS) entry which is preliminary data.</text>
</comment>
<proteinExistence type="predicted"/>
<evidence type="ECO:0000313" key="1">
    <source>
        <dbReference type="EMBL" id="PPK65409.1"/>
    </source>
</evidence>
<accession>A0A2S6GJL5</accession>
<reference evidence="1 2" key="1">
    <citation type="submission" date="2018-02" db="EMBL/GenBank/DDBJ databases">
        <title>Genomic Encyclopedia of Archaeal and Bacterial Type Strains, Phase II (KMG-II): from individual species to whole genera.</title>
        <authorList>
            <person name="Goeker M."/>
        </authorList>
    </citation>
    <scope>NUCLEOTIDE SEQUENCE [LARGE SCALE GENOMIC DNA]</scope>
    <source>
        <strain evidence="1 2">YU 961-1</strain>
    </source>
</reference>